<dbReference type="AlphaFoldDB" id="A0A3E1NPI5"/>
<reference evidence="2 3" key="1">
    <citation type="submission" date="2018-08" db="EMBL/GenBank/DDBJ databases">
        <title>Chitinophagaceae sp. K23C18032701, a novel bacterium isolated from forest soil.</title>
        <authorList>
            <person name="Wang C."/>
        </authorList>
    </citation>
    <scope>NUCLEOTIDE SEQUENCE [LARGE SCALE GENOMIC DNA]</scope>
    <source>
        <strain evidence="2 3">K23C18032701</strain>
    </source>
</reference>
<evidence type="ECO:0000313" key="3">
    <source>
        <dbReference type="Proteomes" id="UP000261284"/>
    </source>
</evidence>
<dbReference type="InterPro" id="IPR004888">
    <property type="entry name" value="Glycoside_hydrolase_63"/>
</dbReference>
<organism evidence="2 3">
    <name type="scientific">Deminuibacter soli</name>
    <dbReference type="NCBI Taxonomy" id="2291815"/>
    <lineage>
        <taxon>Bacteria</taxon>
        <taxon>Pseudomonadati</taxon>
        <taxon>Bacteroidota</taxon>
        <taxon>Chitinophagia</taxon>
        <taxon>Chitinophagales</taxon>
        <taxon>Chitinophagaceae</taxon>
        <taxon>Deminuibacter</taxon>
    </lineage>
</organism>
<evidence type="ECO:0000259" key="1">
    <source>
        <dbReference type="Pfam" id="PF22422"/>
    </source>
</evidence>
<dbReference type="PANTHER" id="PTHR10412">
    <property type="entry name" value="MANNOSYL-OLIGOSACCHARIDE GLUCOSIDASE"/>
    <property type="match status" value="1"/>
</dbReference>
<protein>
    <submittedName>
        <fullName evidence="2">Glucosidase</fullName>
    </submittedName>
</protein>
<dbReference type="Gene3D" id="1.50.10.10">
    <property type="match status" value="1"/>
</dbReference>
<dbReference type="GO" id="GO:0004573">
    <property type="term" value="F:Glc3Man9GlcNAc2 oligosaccharide glucosidase activity"/>
    <property type="evidence" value="ECO:0007669"/>
    <property type="project" value="InterPro"/>
</dbReference>
<dbReference type="RefSeq" id="WP_116845597.1">
    <property type="nucleotide sequence ID" value="NZ_QTJU01000001.1"/>
</dbReference>
<dbReference type="InterPro" id="IPR008928">
    <property type="entry name" value="6-hairpin_glycosidase_sf"/>
</dbReference>
<dbReference type="Proteomes" id="UP000261284">
    <property type="component" value="Unassembled WGS sequence"/>
</dbReference>
<comment type="caution">
    <text evidence="2">The sequence shown here is derived from an EMBL/GenBank/DDBJ whole genome shotgun (WGS) entry which is preliminary data.</text>
</comment>
<dbReference type="OrthoDB" id="9781878at2"/>
<gene>
    <name evidence="2" type="ORF">DXN05_02375</name>
</gene>
<keyword evidence="3" id="KW-1185">Reference proteome</keyword>
<dbReference type="SUPFAM" id="SSF48208">
    <property type="entry name" value="Six-hairpin glycosidases"/>
    <property type="match status" value="1"/>
</dbReference>
<dbReference type="GO" id="GO:0009311">
    <property type="term" value="P:oligosaccharide metabolic process"/>
    <property type="evidence" value="ECO:0007669"/>
    <property type="project" value="InterPro"/>
</dbReference>
<evidence type="ECO:0000313" key="2">
    <source>
        <dbReference type="EMBL" id="RFM29841.1"/>
    </source>
</evidence>
<accession>A0A3E1NPI5</accession>
<dbReference type="Pfam" id="PF22422">
    <property type="entry name" value="MGH1-like_GH"/>
    <property type="match status" value="1"/>
</dbReference>
<dbReference type="PANTHER" id="PTHR10412:SF10">
    <property type="entry name" value="GLYCOSYL HYDROLASE FAMILY 63 C-TERMINAL DOMAIN-CONTAINING PROTEIN"/>
    <property type="match status" value="1"/>
</dbReference>
<name>A0A3E1NPI5_9BACT</name>
<feature type="domain" description="Mannosylglycerate hydrolase MGH1-like glycoside hydrolase" evidence="1">
    <location>
        <begin position="419"/>
        <end position="855"/>
    </location>
</feature>
<proteinExistence type="predicted"/>
<dbReference type="EMBL" id="QTJU01000001">
    <property type="protein sequence ID" value="RFM29841.1"/>
    <property type="molecule type" value="Genomic_DNA"/>
</dbReference>
<dbReference type="InterPro" id="IPR012341">
    <property type="entry name" value="6hp_glycosidase-like_sf"/>
</dbReference>
<sequence length="887" mass="103733">MTAEQQRLNVNATKKVPLEQWGPYVSERQWGTVREDYSENNDAWNYFPFSHAHSRAYRWGEDGIAGISDFFQNLCFGISLWNGKDPILKERLYGLGNYEGNHGEDVKELYYYLDNLPSHYYMEFLYKYPQQAFPYDDLIEKNRSRGKLEPEYEILDTGVFNDNRYFDVHITYAKCNKRDIGIKISITNRYKTAASITLLPTIWFYNRWQYGGVMSKPVISRVNSYTVKANHERLGNYYLYFPKTNEQFFTENETNTEKLFGKPNANPLVKDAFNDAIVHQQNVEYIKAQSQGTKFAPVYKYKIPAGRTQTIYLRLSDVLMDQPFAHGFEETFTQRKMEADEFYNEVLPKNIPAELKQVQRQAFAGLLWSKQYYHFDIERWISNSDGISPLSDQRRWGRNHDWQHLKNQDIILMPDKWEYPWYAAWDLAFHCIPMAMIDPNFAKHQLILVMREWYMKPDGQLPAYEWNFSDVNPPVHAWAALQVYYIEKEKTGVGDITFLKRIFQKLIINFTWWINRKDPNGNNIFEGGFLGLDNIGVFNRSIQLHGQMELEQADGTSWVGMYALNMMDMAIEIAMQDTSFEDTATKFFEHFVLIASALNEMGLWNDEDKFFYDILGAPGTKPLQLRIQSIVGLTSLFAVSIIQRNVLHKLEDFTKRITWFENYRLKNNKFWPNEERAESEKILLSLIPKEKLQALLQRMLNESEFLAPCGIRALSKYHEEHPYSVNIEGTDYNIQYDPGDSTSNFFGGNSNWRGPIWMPINFLIIQSIKKYGEFYDGTFTIEYPTGSGNYMELLEVANELTKRVIGLFQQNESGKRPLHGKYNWFYQQPGNEHLILFYEYFHGDNCSGLGASHQSGWTALVARLISEMKPSHHHGKVKHSQSSVKAV</sequence>
<dbReference type="InterPro" id="IPR054491">
    <property type="entry name" value="MGH1-like_GH"/>
</dbReference>